<organism evidence="2 3">
    <name type="scientific">Tomitella cavernea</name>
    <dbReference type="NCBI Taxonomy" id="1387982"/>
    <lineage>
        <taxon>Bacteria</taxon>
        <taxon>Bacillati</taxon>
        <taxon>Actinomycetota</taxon>
        <taxon>Actinomycetes</taxon>
        <taxon>Mycobacteriales</taxon>
        <taxon>Tomitella</taxon>
    </lineage>
</organism>
<dbReference type="EMBL" id="BAABKQ010000001">
    <property type="protein sequence ID" value="GAA4817647.1"/>
    <property type="molecule type" value="Genomic_DNA"/>
</dbReference>
<comment type="caution">
    <text evidence="2">The sequence shown here is derived from an EMBL/GenBank/DDBJ whole genome shotgun (WGS) entry which is preliminary data.</text>
</comment>
<evidence type="ECO:0000313" key="2">
    <source>
        <dbReference type="EMBL" id="GAA4817647.1"/>
    </source>
</evidence>
<dbReference type="Proteomes" id="UP001500839">
    <property type="component" value="Unassembled WGS sequence"/>
</dbReference>
<protein>
    <recommendedName>
        <fullName evidence="4">Major facilitator superfamily (MFS) profile domain-containing protein</fullName>
    </recommendedName>
</protein>
<dbReference type="SUPFAM" id="SSF103473">
    <property type="entry name" value="MFS general substrate transporter"/>
    <property type="match status" value="1"/>
</dbReference>
<keyword evidence="1" id="KW-0812">Transmembrane</keyword>
<evidence type="ECO:0000256" key="1">
    <source>
        <dbReference type="SAM" id="Phobius"/>
    </source>
</evidence>
<name>A0ABP9CSI2_9ACTN</name>
<sequence>MALGVDGRALVFVVGFVVVGLGSGLGLTLTSAVVVDVVEPERAGAASGISETSYELGVAAGVAVLGSVVMGIYRAGVDVAGLATGQGGRGAGHARRRGARGR</sequence>
<dbReference type="Gene3D" id="1.20.1250.20">
    <property type="entry name" value="MFS general substrate transporter like domains"/>
    <property type="match status" value="1"/>
</dbReference>
<accession>A0ABP9CSI2</accession>
<reference evidence="3" key="1">
    <citation type="journal article" date="2019" name="Int. J. Syst. Evol. Microbiol.">
        <title>The Global Catalogue of Microorganisms (GCM) 10K type strain sequencing project: providing services to taxonomists for standard genome sequencing and annotation.</title>
        <authorList>
            <consortium name="The Broad Institute Genomics Platform"/>
            <consortium name="The Broad Institute Genome Sequencing Center for Infectious Disease"/>
            <person name="Wu L."/>
            <person name="Ma J."/>
        </authorList>
    </citation>
    <scope>NUCLEOTIDE SEQUENCE [LARGE SCALE GENOMIC DNA]</scope>
    <source>
        <strain evidence="3">JCM 18542</strain>
    </source>
</reference>
<proteinExistence type="predicted"/>
<evidence type="ECO:0008006" key="4">
    <source>
        <dbReference type="Google" id="ProtNLM"/>
    </source>
</evidence>
<gene>
    <name evidence="2" type="ORF">GCM10023353_25540</name>
</gene>
<feature type="transmembrane region" description="Helical" evidence="1">
    <location>
        <begin position="54"/>
        <end position="73"/>
    </location>
</feature>
<keyword evidence="3" id="KW-1185">Reference proteome</keyword>
<feature type="transmembrane region" description="Helical" evidence="1">
    <location>
        <begin position="9"/>
        <end position="34"/>
    </location>
</feature>
<dbReference type="InterPro" id="IPR036259">
    <property type="entry name" value="MFS_trans_sf"/>
</dbReference>
<keyword evidence="1" id="KW-1133">Transmembrane helix</keyword>
<keyword evidence="1" id="KW-0472">Membrane</keyword>
<evidence type="ECO:0000313" key="3">
    <source>
        <dbReference type="Proteomes" id="UP001500839"/>
    </source>
</evidence>